<evidence type="ECO:0000256" key="2">
    <source>
        <dbReference type="ARBA" id="ARBA00022723"/>
    </source>
</evidence>
<evidence type="ECO:0000313" key="7">
    <source>
        <dbReference type="EMBL" id="MQU06913.1"/>
    </source>
</evidence>
<dbReference type="AlphaFoldDB" id="A0A6L5HUG8"/>
<comment type="cofactor">
    <cofactor evidence="5">
        <name>Fe(2+)</name>
        <dbReference type="ChEBI" id="CHEBI:29033"/>
    </cofactor>
    <text evidence="5">Binds 1 Fe(2+) ion per subunit.</text>
</comment>
<reference evidence="7 8" key="1">
    <citation type="submission" date="2019-10" db="EMBL/GenBank/DDBJ databases">
        <title>Evaluation of single-gene subtyping targets for Pseudomonas.</title>
        <authorList>
            <person name="Reichler S.J."/>
            <person name="Orsi R.H."/>
            <person name="Wiedmann M."/>
            <person name="Martin N.H."/>
            <person name="Murphy S.I."/>
        </authorList>
    </citation>
    <scope>NUCLEOTIDE SEQUENCE [LARGE SCALE GENOMIC DNA]</scope>
    <source>
        <strain evidence="7 8">FSL R10-1637</strain>
    </source>
</reference>
<accession>A0A6L5HUG8</accession>
<keyword evidence="4 5" id="KW-0408">Iron</keyword>
<dbReference type="Proteomes" id="UP000478064">
    <property type="component" value="Unassembled WGS sequence"/>
</dbReference>
<sequence length="245" mass="27254">MWSDSNPFLNGPFEPLTGEKSDTAPTVIGEIPLDLRGGLYRTGNANVFEPLNADRAHWFDADGMTHAFILENGKASYVGKWVETDGVQVERAAGKALYNGVYGVSNVPQLPLPPEAPPLKISAGINIAPLAGKVLALHEQADHYWEIHPRTLETLGRFTFGDHYKGKLLTGHPHYDATTNENLFIAHDPEHRQVTCFSVNADGDITSEHTAQMPSKAWIHDFIASRDWFIFFLGSVRKPKKYDFL</sequence>
<dbReference type="Pfam" id="PF03055">
    <property type="entry name" value="RPE65"/>
    <property type="match status" value="1"/>
</dbReference>
<evidence type="ECO:0000256" key="5">
    <source>
        <dbReference type="PIRSR" id="PIRSR604294-1"/>
    </source>
</evidence>
<evidence type="ECO:0000256" key="6">
    <source>
        <dbReference type="SAM" id="MobiDB-lite"/>
    </source>
</evidence>
<feature type="region of interest" description="Disordered" evidence="6">
    <location>
        <begin position="1"/>
        <end position="24"/>
    </location>
</feature>
<dbReference type="PANTHER" id="PTHR10543:SF89">
    <property type="entry name" value="CAROTENOID 9,10(9',10')-CLEAVAGE DIOXYGENASE 1"/>
    <property type="match status" value="1"/>
</dbReference>
<organism evidence="7 8">
    <name type="scientific">Pseudomonas helleri</name>
    <dbReference type="NCBI Taxonomy" id="1608996"/>
    <lineage>
        <taxon>Bacteria</taxon>
        <taxon>Pseudomonadati</taxon>
        <taxon>Pseudomonadota</taxon>
        <taxon>Gammaproteobacteria</taxon>
        <taxon>Pseudomonadales</taxon>
        <taxon>Pseudomonadaceae</taxon>
        <taxon>Pseudomonas</taxon>
    </lineage>
</organism>
<feature type="binding site" evidence="5">
    <location>
        <position position="172"/>
    </location>
    <ligand>
        <name>Fe cation</name>
        <dbReference type="ChEBI" id="CHEBI:24875"/>
        <note>catalytic</note>
    </ligand>
</feature>
<evidence type="ECO:0000256" key="1">
    <source>
        <dbReference type="ARBA" id="ARBA00006787"/>
    </source>
</evidence>
<comment type="caution">
    <text evidence="7">The sequence shown here is derived from an EMBL/GenBank/DDBJ whole genome shotgun (WGS) entry which is preliminary data.</text>
</comment>
<proteinExistence type="inferred from homology"/>
<dbReference type="GO" id="GO:0046872">
    <property type="term" value="F:metal ion binding"/>
    <property type="evidence" value="ECO:0007669"/>
    <property type="project" value="UniProtKB-KW"/>
</dbReference>
<evidence type="ECO:0000256" key="4">
    <source>
        <dbReference type="ARBA" id="ARBA00023004"/>
    </source>
</evidence>
<dbReference type="RefSeq" id="WP_153374140.1">
    <property type="nucleotide sequence ID" value="NZ_WIVU01000028.1"/>
</dbReference>
<feature type="binding site" evidence="5">
    <location>
        <position position="220"/>
    </location>
    <ligand>
        <name>Fe cation</name>
        <dbReference type="ChEBI" id="CHEBI:24875"/>
        <note>catalytic</note>
    </ligand>
</feature>
<comment type="similarity">
    <text evidence="1">Belongs to the carotenoid oxygenase family.</text>
</comment>
<dbReference type="PANTHER" id="PTHR10543">
    <property type="entry name" value="BETA-CAROTENE DIOXYGENASE"/>
    <property type="match status" value="1"/>
</dbReference>
<dbReference type="EMBL" id="WIVU01000028">
    <property type="protein sequence ID" value="MQU06913.1"/>
    <property type="molecule type" value="Genomic_DNA"/>
</dbReference>
<evidence type="ECO:0000256" key="3">
    <source>
        <dbReference type="ARBA" id="ARBA00023002"/>
    </source>
</evidence>
<protein>
    <submittedName>
        <fullName evidence="7">Uncharacterized protein</fullName>
    </submittedName>
</protein>
<dbReference type="InterPro" id="IPR004294">
    <property type="entry name" value="Carotenoid_Oase"/>
</dbReference>
<name>A0A6L5HUG8_9PSED</name>
<keyword evidence="3" id="KW-0560">Oxidoreductase</keyword>
<dbReference type="GO" id="GO:0010436">
    <property type="term" value="F:carotenoid dioxygenase activity"/>
    <property type="evidence" value="ECO:0007669"/>
    <property type="project" value="TreeGrafter"/>
</dbReference>
<gene>
    <name evidence="7" type="ORF">GHO27_14550</name>
</gene>
<dbReference type="GO" id="GO:0016121">
    <property type="term" value="P:carotene catabolic process"/>
    <property type="evidence" value="ECO:0007669"/>
    <property type="project" value="TreeGrafter"/>
</dbReference>
<evidence type="ECO:0000313" key="8">
    <source>
        <dbReference type="Proteomes" id="UP000478064"/>
    </source>
</evidence>
<keyword evidence="2 5" id="KW-0479">Metal-binding</keyword>